<feature type="compositionally biased region" description="Polar residues" evidence="1">
    <location>
        <begin position="113"/>
        <end position="125"/>
    </location>
</feature>
<protein>
    <submittedName>
        <fullName evidence="2">Uncharacterized protein</fullName>
    </submittedName>
</protein>
<feature type="compositionally biased region" description="Basic and acidic residues" evidence="1">
    <location>
        <begin position="74"/>
        <end position="104"/>
    </location>
</feature>
<sequence>MSPKPHSQKVRGTLDNPKTKEAIDSPKPTPNLGDPTSLKSANNDSIDLPPNDSAPPAGEGNDSNSNSAPTVSDPYRKDTYAGGGDKRAKGNGREHGKQSKEQLPHSKKVRGTLANTDGKTVNRTQLGDPASLKAETSATRMEHGVEREGLEKSKL</sequence>
<gene>
    <name evidence="2" type="ORF">LEMA_P074820.1</name>
</gene>
<dbReference type="RefSeq" id="XP_003843372.1">
    <property type="nucleotide sequence ID" value="XM_003843324.1"/>
</dbReference>
<reference evidence="3" key="1">
    <citation type="journal article" date="2011" name="Nat. Commun.">
        <title>Effector diversification within compartments of the Leptosphaeria maculans genome affected by Repeat-Induced Point mutations.</title>
        <authorList>
            <person name="Rouxel T."/>
            <person name="Grandaubert J."/>
            <person name="Hane J.K."/>
            <person name="Hoede C."/>
            <person name="van de Wouw A.P."/>
            <person name="Couloux A."/>
            <person name="Dominguez V."/>
            <person name="Anthouard V."/>
            <person name="Bally P."/>
            <person name="Bourras S."/>
            <person name="Cozijnsen A.J."/>
            <person name="Ciuffetti L.M."/>
            <person name="Degrave A."/>
            <person name="Dilmaghani A."/>
            <person name="Duret L."/>
            <person name="Fudal I."/>
            <person name="Goodwin S.B."/>
            <person name="Gout L."/>
            <person name="Glaser N."/>
            <person name="Linglin J."/>
            <person name="Kema G.H.J."/>
            <person name="Lapalu N."/>
            <person name="Lawrence C.B."/>
            <person name="May K."/>
            <person name="Meyer M."/>
            <person name="Ollivier B."/>
            <person name="Poulain J."/>
            <person name="Schoch C.L."/>
            <person name="Simon A."/>
            <person name="Spatafora J.W."/>
            <person name="Stachowiak A."/>
            <person name="Turgeon B.G."/>
            <person name="Tyler B.M."/>
            <person name="Vincent D."/>
            <person name="Weissenbach J."/>
            <person name="Amselem J."/>
            <person name="Quesneville H."/>
            <person name="Oliver R.P."/>
            <person name="Wincker P."/>
            <person name="Balesdent M.-H."/>
            <person name="Howlett B.J."/>
        </authorList>
    </citation>
    <scope>NUCLEOTIDE SEQUENCE [LARGE SCALE GENOMIC DNA]</scope>
    <source>
        <strain evidence="3">JN3 / isolate v23.1.3 / race Av1-4-5-6-7-8</strain>
    </source>
</reference>
<feature type="compositionally biased region" description="Polar residues" evidence="1">
    <location>
        <begin position="61"/>
        <end position="70"/>
    </location>
</feature>
<organism evidence="3">
    <name type="scientific">Leptosphaeria maculans (strain JN3 / isolate v23.1.3 / race Av1-4-5-6-7-8)</name>
    <name type="common">Blackleg fungus</name>
    <name type="synonym">Phoma lingam</name>
    <dbReference type="NCBI Taxonomy" id="985895"/>
    <lineage>
        <taxon>Eukaryota</taxon>
        <taxon>Fungi</taxon>
        <taxon>Dikarya</taxon>
        <taxon>Ascomycota</taxon>
        <taxon>Pezizomycotina</taxon>
        <taxon>Dothideomycetes</taxon>
        <taxon>Pleosporomycetidae</taxon>
        <taxon>Pleosporales</taxon>
        <taxon>Pleosporineae</taxon>
        <taxon>Leptosphaeriaceae</taxon>
        <taxon>Plenodomus</taxon>
        <taxon>Plenodomus lingam/Leptosphaeria maculans species complex</taxon>
    </lineage>
</organism>
<dbReference type="OMA" id="EGRNMED"/>
<keyword evidence="3" id="KW-1185">Reference proteome</keyword>
<evidence type="ECO:0000256" key="1">
    <source>
        <dbReference type="SAM" id="MobiDB-lite"/>
    </source>
</evidence>
<dbReference type="AlphaFoldDB" id="E5A8E8"/>
<evidence type="ECO:0000313" key="3">
    <source>
        <dbReference type="Proteomes" id="UP000002668"/>
    </source>
</evidence>
<dbReference type="GeneID" id="13292712"/>
<dbReference type="EMBL" id="FP929137">
    <property type="protein sequence ID" value="CBX99893.1"/>
    <property type="molecule type" value="Genomic_DNA"/>
</dbReference>
<name>E5A8E8_LEPMJ</name>
<dbReference type="Proteomes" id="UP000002668">
    <property type="component" value="Genome"/>
</dbReference>
<feature type="region of interest" description="Disordered" evidence="1">
    <location>
        <begin position="1"/>
        <end position="155"/>
    </location>
</feature>
<feature type="compositionally biased region" description="Basic and acidic residues" evidence="1">
    <location>
        <begin position="140"/>
        <end position="155"/>
    </location>
</feature>
<evidence type="ECO:0000313" key="2">
    <source>
        <dbReference type="EMBL" id="CBX99893.1"/>
    </source>
</evidence>
<dbReference type="VEuPathDB" id="FungiDB:LEMA_P074820.1"/>
<accession>E5A8E8</accession>
<dbReference type="HOGENOM" id="CLU_127760_0_0_1"/>
<proteinExistence type="predicted"/>
<dbReference type="OrthoDB" id="5234213at2759"/>
<dbReference type="InParanoid" id="E5A8E8"/>
<dbReference type="eggNOG" id="ENOG502T4FF">
    <property type="taxonomic scope" value="Eukaryota"/>
</dbReference>